<organism evidence="1">
    <name type="scientific">viral metagenome</name>
    <dbReference type="NCBI Taxonomy" id="1070528"/>
    <lineage>
        <taxon>unclassified sequences</taxon>
        <taxon>metagenomes</taxon>
        <taxon>organismal metagenomes</taxon>
    </lineage>
</organism>
<sequence length="201" mass="22420">MPATKRLAPSVTSYRLQLSWDGWPPGVYQLIFAYWLFDKVDVHKSRAKGPPRLGARLGPFKFVQVSGKGLEVWTQRGPGKVQTLQRTIPVLRGTSCVQLVGEDIVLGHSRGALTWFNEALDCKQVIRGVHGGQRVEAVVNLAHMDGEVPLLLTVSAPELNLWCRGHRLACFSAVYGHKQARHSRRWVVSQARHGISLIIPF</sequence>
<name>A0A6C0BPV4_9ZZZZ</name>
<evidence type="ECO:0000313" key="1">
    <source>
        <dbReference type="EMBL" id="QHS93639.1"/>
    </source>
</evidence>
<reference evidence="1" key="1">
    <citation type="journal article" date="2020" name="Nature">
        <title>Giant virus diversity and host interactions through global metagenomics.</title>
        <authorList>
            <person name="Schulz F."/>
            <person name="Roux S."/>
            <person name="Paez-Espino D."/>
            <person name="Jungbluth S."/>
            <person name="Walsh D.A."/>
            <person name="Denef V.J."/>
            <person name="McMahon K.D."/>
            <person name="Konstantinidis K.T."/>
            <person name="Eloe-Fadrosh E.A."/>
            <person name="Kyrpides N.C."/>
            <person name="Woyke T."/>
        </authorList>
    </citation>
    <scope>NUCLEOTIDE SEQUENCE</scope>
    <source>
        <strain evidence="1">GVMAG-M-3300018080-19</strain>
    </source>
</reference>
<dbReference type="AlphaFoldDB" id="A0A6C0BPV4"/>
<accession>A0A6C0BPV4</accession>
<proteinExistence type="predicted"/>
<dbReference type="EMBL" id="MN739208">
    <property type="protein sequence ID" value="QHS93639.1"/>
    <property type="molecule type" value="Genomic_DNA"/>
</dbReference>
<protein>
    <submittedName>
        <fullName evidence="1">Uncharacterized protein</fullName>
    </submittedName>
</protein>